<protein>
    <submittedName>
        <fullName evidence="1">Uncharacterized protein</fullName>
    </submittedName>
</protein>
<evidence type="ECO:0000313" key="2">
    <source>
        <dbReference type="Proteomes" id="UP000198943"/>
    </source>
</evidence>
<name>A0A1G6M3S6_9FIRM</name>
<sequence>MICPKCKGSRMVFKKIENTVMLGRCPMCDGLGEIKGTNFQRITESPEALAKWLDEHCDYCKEIQNWQCTDCPYSDKYCTRENQWLDWLMQESDTE</sequence>
<proteinExistence type="predicted"/>
<evidence type="ECO:0000313" key="1">
    <source>
        <dbReference type="EMBL" id="SDC49964.1"/>
    </source>
</evidence>
<gene>
    <name evidence="1" type="ORF">SAMN04487864_108154</name>
</gene>
<dbReference type="EMBL" id="FMYW01000008">
    <property type="protein sequence ID" value="SDC49964.1"/>
    <property type="molecule type" value="Genomic_DNA"/>
</dbReference>
<dbReference type="AlphaFoldDB" id="A0A1G6M3S6"/>
<reference evidence="2" key="1">
    <citation type="submission" date="2016-10" db="EMBL/GenBank/DDBJ databases">
        <authorList>
            <person name="Varghese N."/>
            <person name="Submissions S."/>
        </authorList>
    </citation>
    <scope>NUCLEOTIDE SEQUENCE [LARGE SCALE GENOMIC DNA]</scope>
    <source>
        <strain evidence="2">DSM 11005</strain>
    </source>
</reference>
<organism evidence="1 2">
    <name type="scientific">Succiniclasticum ruminis</name>
    <dbReference type="NCBI Taxonomy" id="40841"/>
    <lineage>
        <taxon>Bacteria</taxon>
        <taxon>Bacillati</taxon>
        <taxon>Bacillota</taxon>
        <taxon>Negativicutes</taxon>
        <taxon>Acidaminococcales</taxon>
        <taxon>Acidaminococcaceae</taxon>
        <taxon>Succiniclasticum</taxon>
    </lineage>
</organism>
<keyword evidence="2" id="KW-1185">Reference proteome</keyword>
<accession>A0A1G6M3S6</accession>
<dbReference type="Proteomes" id="UP000198943">
    <property type="component" value="Unassembled WGS sequence"/>
</dbReference>